<evidence type="ECO:0000256" key="6">
    <source>
        <dbReference type="ARBA" id="ARBA00023157"/>
    </source>
</evidence>
<dbReference type="Gene3D" id="3.90.70.10">
    <property type="entry name" value="Cysteine proteinases"/>
    <property type="match status" value="1"/>
</dbReference>
<feature type="domain" description="Cathepsin propeptide inhibitor" evidence="10">
    <location>
        <begin position="109"/>
        <end position="169"/>
    </location>
</feature>
<dbReference type="PROSITE" id="PS00640">
    <property type="entry name" value="THIOL_PROTEASE_ASN"/>
    <property type="match status" value="1"/>
</dbReference>
<protein>
    <submittedName>
        <fullName evidence="12">Cathepsin L</fullName>
    </submittedName>
</protein>
<feature type="chain" id="PRO_5018647874" evidence="8">
    <location>
        <begin position="35"/>
        <end position="415"/>
    </location>
</feature>
<dbReference type="Proteomes" id="UP000095280">
    <property type="component" value="Unplaced"/>
</dbReference>
<dbReference type="InterPro" id="IPR000169">
    <property type="entry name" value="Pept_cys_AS"/>
</dbReference>
<dbReference type="SUPFAM" id="SSF54001">
    <property type="entry name" value="Cysteine proteinases"/>
    <property type="match status" value="1"/>
</dbReference>
<keyword evidence="4" id="KW-0788">Thiol protease</keyword>
<evidence type="ECO:0000256" key="5">
    <source>
        <dbReference type="ARBA" id="ARBA00023145"/>
    </source>
</evidence>
<name>A0A1I8GYX4_9PLAT</name>
<evidence type="ECO:0000256" key="2">
    <source>
        <dbReference type="ARBA" id="ARBA00022670"/>
    </source>
</evidence>
<feature type="region of interest" description="Disordered" evidence="7">
    <location>
        <begin position="54"/>
        <end position="97"/>
    </location>
</feature>
<dbReference type="CDD" id="cd02248">
    <property type="entry name" value="Peptidase_C1A"/>
    <property type="match status" value="1"/>
</dbReference>
<proteinExistence type="inferred from homology"/>
<reference evidence="12" key="1">
    <citation type="submission" date="2016-11" db="UniProtKB">
        <authorList>
            <consortium name="WormBaseParasite"/>
        </authorList>
    </citation>
    <scope>IDENTIFICATION</scope>
</reference>
<dbReference type="SMART" id="SM00645">
    <property type="entry name" value="Pept_C1"/>
    <property type="match status" value="1"/>
</dbReference>
<dbReference type="InterPro" id="IPR013201">
    <property type="entry name" value="Prot_inhib_I29"/>
</dbReference>
<evidence type="ECO:0000256" key="3">
    <source>
        <dbReference type="ARBA" id="ARBA00022801"/>
    </source>
</evidence>
<evidence type="ECO:0000259" key="10">
    <source>
        <dbReference type="SMART" id="SM00848"/>
    </source>
</evidence>
<evidence type="ECO:0000256" key="1">
    <source>
        <dbReference type="ARBA" id="ARBA00008455"/>
    </source>
</evidence>
<dbReference type="InterPro" id="IPR013128">
    <property type="entry name" value="Peptidase_C1A"/>
</dbReference>
<sequence length="415" mass="44995">LLIARKMRLPTAKLSLFASAAVLLLLLLASDSVAHPPVQQQQRDSVVRMSIVEPASSDRGESSVPEPLIGRPDGHEARRGGGGGGGGSSSGGSGGSSTTNYLARFGREWINFKRTFGKAYANAREDYKRMMIFVRNLFRIEEHNKAADLGLKTYRLGVNPYADLSHEEFRKVMNGYKRPAKNFRRGGIAYVSPAALTALPASVDWRDKGAVTPVKDQGQCGSCWAFSTTGSLEGQHYRKTGKLVSLSEQQLVDCSGSYGNQGCNGGLMDSAFKYIKKSGIETESNYPYKAEEESCEFNKTEVVANCTGFVDIPVGNEDKLQEAVANVGPVSVAIDASHPSFQLYKSGVYNEPDCSPENLDHGVLVVGYGTSSAGADYWIVKNSWNVHWGEKGFIRMSRNKDNQCGIASSASYPTV</sequence>
<dbReference type="GO" id="GO:0006508">
    <property type="term" value="P:proteolysis"/>
    <property type="evidence" value="ECO:0007669"/>
    <property type="project" value="UniProtKB-KW"/>
</dbReference>
<keyword evidence="8" id="KW-0732">Signal</keyword>
<organism evidence="11 12">
    <name type="scientific">Macrostomum lignano</name>
    <dbReference type="NCBI Taxonomy" id="282301"/>
    <lineage>
        <taxon>Eukaryota</taxon>
        <taxon>Metazoa</taxon>
        <taxon>Spiralia</taxon>
        <taxon>Lophotrochozoa</taxon>
        <taxon>Platyhelminthes</taxon>
        <taxon>Rhabditophora</taxon>
        <taxon>Macrostomorpha</taxon>
        <taxon>Macrostomida</taxon>
        <taxon>Macrostomidae</taxon>
        <taxon>Macrostomum</taxon>
    </lineage>
</organism>
<dbReference type="Pfam" id="PF00112">
    <property type="entry name" value="Peptidase_C1"/>
    <property type="match status" value="1"/>
</dbReference>
<evidence type="ECO:0000256" key="8">
    <source>
        <dbReference type="SAM" id="SignalP"/>
    </source>
</evidence>
<comment type="similarity">
    <text evidence="1">Belongs to the peptidase C1 family.</text>
</comment>
<dbReference type="FunFam" id="3.90.70.10:FF:000006">
    <property type="entry name" value="Cathepsin S"/>
    <property type="match status" value="1"/>
</dbReference>
<accession>A0A1I8GYX4</accession>
<dbReference type="Pfam" id="PF08246">
    <property type="entry name" value="Inhibitor_I29"/>
    <property type="match status" value="1"/>
</dbReference>
<evidence type="ECO:0000313" key="11">
    <source>
        <dbReference type="Proteomes" id="UP000095280"/>
    </source>
</evidence>
<feature type="signal peptide" evidence="8">
    <location>
        <begin position="1"/>
        <end position="34"/>
    </location>
</feature>
<evidence type="ECO:0000256" key="7">
    <source>
        <dbReference type="SAM" id="MobiDB-lite"/>
    </source>
</evidence>
<feature type="domain" description="Peptidase C1A papain C-terminal" evidence="9">
    <location>
        <begin position="199"/>
        <end position="414"/>
    </location>
</feature>
<keyword evidence="5" id="KW-0865">Zymogen</keyword>
<dbReference type="InterPro" id="IPR039417">
    <property type="entry name" value="Peptidase_C1A_papain-like"/>
</dbReference>
<dbReference type="InterPro" id="IPR000668">
    <property type="entry name" value="Peptidase_C1A_C"/>
</dbReference>
<dbReference type="SMART" id="SM00848">
    <property type="entry name" value="Inhibitor_I29"/>
    <property type="match status" value="1"/>
</dbReference>
<dbReference type="PROSITE" id="PS00639">
    <property type="entry name" value="THIOL_PROTEASE_HIS"/>
    <property type="match status" value="1"/>
</dbReference>
<dbReference type="AlphaFoldDB" id="A0A1I8GYX4"/>
<dbReference type="InterPro" id="IPR025660">
    <property type="entry name" value="Pept_his_AS"/>
</dbReference>
<dbReference type="PROSITE" id="PS00139">
    <property type="entry name" value="THIOL_PROTEASE_CYS"/>
    <property type="match status" value="1"/>
</dbReference>
<evidence type="ECO:0000259" key="9">
    <source>
        <dbReference type="SMART" id="SM00645"/>
    </source>
</evidence>
<dbReference type="PANTHER" id="PTHR12411">
    <property type="entry name" value="CYSTEINE PROTEASE FAMILY C1-RELATED"/>
    <property type="match status" value="1"/>
</dbReference>
<dbReference type="WBParaSite" id="maker-uti_cns_0003726-snap-gene-0.15-mRNA-1">
    <property type="protein sequence ID" value="maker-uti_cns_0003726-snap-gene-0.15-mRNA-1"/>
    <property type="gene ID" value="maker-uti_cns_0003726-snap-gene-0.15"/>
</dbReference>
<keyword evidence="2" id="KW-0645">Protease</keyword>
<evidence type="ECO:0000313" key="12">
    <source>
        <dbReference type="WBParaSite" id="maker-uti_cns_0003726-snap-gene-0.15-mRNA-1"/>
    </source>
</evidence>
<keyword evidence="6" id="KW-1015">Disulfide bond</keyword>
<evidence type="ECO:0000256" key="4">
    <source>
        <dbReference type="ARBA" id="ARBA00022807"/>
    </source>
</evidence>
<dbReference type="InterPro" id="IPR025661">
    <property type="entry name" value="Pept_asp_AS"/>
</dbReference>
<dbReference type="PRINTS" id="PR00705">
    <property type="entry name" value="PAPAIN"/>
</dbReference>
<keyword evidence="11" id="KW-1185">Reference proteome</keyword>
<dbReference type="InterPro" id="IPR038765">
    <property type="entry name" value="Papain-like_cys_pep_sf"/>
</dbReference>
<keyword evidence="3" id="KW-0378">Hydrolase</keyword>
<dbReference type="GO" id="GO:0008234">
    <property type="term" value="F:cysteine-type peptidase activity"/>
    <property type="evidence" value="ECO:0007669"/>
    <property type="project" value="UniProtKB-KW"/>
</dbReference>
<feature type="compositionally biased region" description="Gly residues" evidence="7">
    <location>
        <begin position="80"/>
        <end position="95"/>
    </location>
</feature>